<dbReference type="InterPro" id="IPR046347">
    <property type="entry name" value="bZIP_sf"/>
</dbReference>
<dbReference type="Gene3D" id="1.20.5.170">
    <property type="match status" value="1"/>
</dbReference>
<evidence type="ECO:0000256" key="5">
    <source>
        <dbReference type="ARBA" id="ARBA00023125"/>
    </source>
</evidence>
<dbReference type="EMBL" id="JAUJFL010000001">
    <property type="protein sequence ID" value="KAK2613536.1"/>
    <property type="molecule type" value="Genomic_DNA"/>
</dbReference>
<evidence type="ECO:0000256" key="8">
    <source>
        <dbReference type="ARBA" id="ARBA00044067"/>
    </source>
</evidence>
<evidence type="ECO:0000256" key="1">
    <source>
        <dbReference type="ARBA" id="ARBA00004049"/>
    </source>
</evidence>
<dbReference type="PROSITE" id="PS00036">
    <property type="entry name" value="BZIP_BASIC"/>
    <property type="match status" value="1"/>
</dbReference>
<comment type="subcellular location">
    <subcellularLocation>
        <location evidence="2">Nucleus</location>
    </subcellularLocation>
</comment>
<protein>
    <recommendedName>
        <fullName evidence="8">Putative transcription factor kapC</fullName>
    </recommendedName>
</protein>
<dbReference type="PANTHER" id="PTHR40621:SF11">
    <property type="entry name" value="TRANSCRIPTION FACTOR KAPC-RELATED"/>
    <property type="match status" value="1"/>
</dbReference>
<dbReference type="SUPFAM" id="SSF57959">
    <property type="entry name" value="Leucine zipper domain"/>
    <property type="match status" value="1"/>
</dbReference>
<dbReference type="PANTHER" id="PTHR40621">
    <property type="entry name" value="TRANSCRIPTION FACTOR KAPC-RELATED"/>
    <property type="match status" value="1"/>
</dbReference>
<keyword evidence="4" id="KW-0805">Transcription regulation</keyword>
<dbReference type="Pfam" id="PF00170">
    <property type="entry name" value="bZIP_1"/>
    <property type="match status" value="1"/>
</dbReference>
<proteinExistence type="inferred from homology"/>
<sequence>MMPSGVQPPPEHPGAVSMPPSSSAPLDGDDPNADGRKAKRELSQSKRAAQNRAAQRAFRQRKEGYIKKLEQQVREFGEMEQHYKNMESENYALREYIVHLQSRLLDAQVEPPQPPPNINLSVPPAPGLPEPPAPVPAQEDAPMTDPTPNTGSATGASTLDAVAQAVQSLSRSEAASYKPEPTAAESQAAEDARTAEEISRQLQQAEAVPAANM</sequence>
<reference evidence="11" key="1">
    <citation type="submission" date="2023-06" db="EMBL/GenBank/DDBJ databases">
        <authorList>
            <person name="Noh H."/>
        </authorList>
    </citation>
    <scope>NUCLEOTIDE SEQUENCE</scope>
    <source>
        <strain evidence="11">DUCC20226</strain>
    </source>
</reference>
<evidence type="ECO:0000259" key="10">
    <source>
        <dbReference type="PROSITE" id="PS00036"/>
    </source>
</evidence>
<evidence type="ECO:0000256" key="6">
    <source>
        <dbReference type="ARBA" id="ARBA00023163"/>
    </source>
</evidence>
<feature type="compositionally biased region" description="Basic and acidic residues" evidence="9">
    <location>
        <begin position="190"/>
        <end position="199"/>
    </location>
</feature>
<comment type="caution">
    <text evidence="11">The sequence shown here is derived from an EMBL/GenBank/DDBJ whole genome shotgun (WGS) entry which is preliminary data.</text>
</comment>
<dbReference type="SMART" id="SM00338">
    <property type="entry name" value="BRLZ"/>
    <property type="match status" value="1"/>
</dbReference>
<dbReference type="GO" id="GO:0090575">
    <property type="term" value="C:RNA polymerase II transcription regulator complex"/>
    <property type="evidence" value="ECO:0007669"/>
    <property type="project" value="TreeGrafter"/>
</dbReference>
<evidence type="ECO:0000256" key="3">
    <source>
        <dbReference type="ARBA" id="ARBA00007163"/>
    </source>
</evidence>
<feature type="compositionally biased region" description="Pro residues" evidence="9">
    <location>
        <begin position="111"/>
        <end position="135"/>
    </location>
</feature>
<comment type="function">
    <text evidence="1">Putative transcription factor.</text>
</comment>
<feature type="compositionally biased region" description="Pro residues" evidence="9">
    <location>
        <begin position="1"/>
        <end position="12"/>
    </location>
</feature>
<name>A0AAD9SNC7_PHOAM</name>
<accession>A0AAD9SNC7</accession>
<dbReference type="GO" id="GO:0000976">
    <property type="term" value="F:transcription cis-regulatory region binding"/>
    <property type="evidence" value="ECO:0007669"/>
    <property type="project" value="InterPro"/>
</dbReference>
<dbReference type="GO" id="GO:0001228">
    <property type="term" value="F:DNA-binding transcription activator activity, RNA polymerase II-specific"/>
    <property type="evidence" value="ECO:0007669"/>
    <property type="project" value="TreeGrafter"/>
</dbReference>
<organism evidence="11 12">
    <name type="scientific">Phomopsis amygdali</name>
    <name type="common">Fusicoccum amygdali</name>
    <dbReference type="NCBI Taxonomy" id="1214568"/>
    <lineage>
        <taxon>Eukaryota</taxon>
        <taxon>Fungi</taxon>
        <taxon>Dikarya</taxon>
        <taxon>Ascomycota</taxon>
        <taxon>Pezizomycotina</taxon>
        <taxon>Sordariomycetes</taxon>
        <taxon>Sordariomycetidae</taxon>
        <taxon>Diaporthales</taxon>
        <taxon>Diaporthaceae</taxon>
        <taxon>Diaporthe</taxon>
    </lineage>
</organism>
<feature type="region of interest" description="Disordered" evidence="9">
    <location>
        <begin position="108"/>
        <end position="213"/>
    </location>
</feature>
<feature type="region of interest" description="Disordered" evidence="9">
    <location>
        <begin position="1"/>
        <end position="61"/>
    </location>
</feature>
<keyword evidence="7" id="KW-0539">Nucleus</keyword>
<comment type="similarity">
    <text evidence="3">Belongs to the bZIP family.</text>
</comment>
<dbReference type="Proteomes" id="UP001265746">
    <property type="component" value="Unassembled WGS sequence"/>
</dbReference>
<keyword evidence="12" id="KW-1185">Reference proteome</keyword>
<evidence type="ECO:0000313" key="11">
    <source>
        <dbReference type="EMBL" id="KAK2613536.1"/>
    </source>
</evidence>
<keyword evidence="5" id="KW-0238">DNA-binding</keyword>
<feature type="compositionally biased region" description="Low complexity" evidence="9">
    <location>
        <begin position="47"/>
        <end position="57"/>
    </location>
</feature>
<evidence type="ECO:0000256" key="7">
    <source>
        <dbReference type="ARBA" id="ARBA00023242"/>
    </source>
</evidence>
<evidence type="ECO:0000256" key="2">
    <source>
        <dbReference type="ARBA" id="ARBA00004123"/>
    </source>
</evidence>
<feature type="compositionally biased region" description="Basic and acidic residues" evidence="9">
    <location>
        <begin position="33"/>
        <end position="44"/>
    </location>
</feature>
<feature type="compositionally biased region" description="Polar residues" evidence="9">
    <location>
        <begin position="146"/>
        <end position="157"/>
    </location>
</feature>
<gene>
    <name evidence="11" type="ORF">N8I77_000443</name>
</gene>
<dbReference type="InterPro" id="IPR050936">
    <property type="entry name" value="AP-1-like"/>
</dbReference>
<dbReference type="InterPro" id="IPR004827">
    <property type="entry name" value="bZIP"/>
</dbReference>
<keyword evidence="6" id="KW-0804">Transcription</keyword>
<dbReference type="AlphaFoldDB" id="A0AAD9SNC7"/>
<evidence type="ECO:0000256" key="9">
    <source>
        <dbReference type="SAM" id="MobiDB-lite"/>
    </source>
</evidence>
<evidence type="ECO:0000256" key="4">
    <source>
        <dbReference type="ARBA" id="ARBA00023015"/>
    </source>
</evidence>
<feature type="domain" description="BZIP" evidence="10">
    <location>
        <begin position="46"/>
        <end position="61"/>
    </location>
</feature>
<evidence type="ECO:0000313" key="12">
    <source>
        <dbReference type="Proteomes" id="UP001265746"/>
    </source>
</evidence>